<reference evidence="8" key="1">
    <citation type="submission" date="2025-08" db="UniProtKB">
        <authorList>
            <consortium name="Ensembl"/>
        </authorList>
    </citation>
    <scope>IDENTIFICATION</scope>
</reference>
<dbReference type="GO" id="GO:0005615">
    <property type="term" value="C:extracellular space"/>
    <property type="evidence" value="ECO:0007669"/>
    <property type="project" value="TreeGrafter"/>
</dbReference>
<evidence type="ECO:0000259" key="7">
    <source>
        <dbReference type="Pfam" id="PF10223"/>
    </source>
</evidence>
<evidence type="ECO:0000256" key="5">
    <source>
        <dbReference type="ARBA" id="ARBA00044104"/>
    </source>
</evidence>
<name>S4R6E2_PETMA</name>
<comment type="similarity">
    <text evidence="6">Belongs to the menorin family.</text>
</comment>
<dbReference type="PANTHER" id="PTHR21184:SF4">
    <property type="entry name" value="PROTEIN FAM151A"/>
    <property type="match status" value="1"/>
</dbReference>
<dbReference type="InterPro" id="IPR019356">
    <property type="entry name" value="Menorin_dom"/>
</dbReference>
<keyword evidence="4" id="KW-0472">Membrane</keyword>
<evidence type="ECO:0000256" key="6">
    <source>
        <dbReference type="ARBA" id="ARBA00044953"/>
    </source>
</evidence>
<dbReference type="AlphaFoldDB" id="S4R6E2"/>
<proteinExistence type="inferred from homology"/>
<feature type="domain" description="Menorin-like" evidence="7">
    <location>
        <begin position="338"/>
        <end position="466"/>
    </location>
</feature>
<dbReference type="HOGENOM" id="CLU_033162_2_0_1"/>
<dbReference type="GeneTree" id="ENSGT00530000063681"/>
<dbReference type="Ensembl" id="ENSPMAT00000000774.1">
    <property type="protein sequence ID" value="ENSPMAP00000000772.1"/>
    <property type="gene ID" value="ENSPMAG00000000705.1"/>
</dbReference>
<dbReference type="OMA" id="MANNKGC"/>
<dbReference type="PANTHER" id="PTHR21184">
    <property type="entry name" value="MENORIN (DENDRITIC BRANCHING PROTEIN)"/>
    <property type="match status" value="1"/>
</dbReference>
<protein>
    <recommendedName>
        <fullName evidence="5">Protein FAM151A</fullName>
    </recommendedName>
</protein>
<organism evidence="8">
    <name type="scientific">Petromyzon marinus</name>
    <name type="common">Sea lamprey</name>
    <dbReference type="NCBI Taxonomy" id="7757"/>
    <lineage>
        <taxon>Eukaryota</taxon>
        <taxon>Metazoa</taxon>
        <taxon>Chordata</taxon>
        <taxon>Craniata</taxon>
        <taxon>Vertebrata</taxon>
        <taxon>Cyclostomata</taxon>
        <taxon>Hyperoartia</taxon>
        <taxon>Petromyzontiformes</taxon>
        <taxon>Petromyzontidae</taxon>
        <taxon>Petromyzon</taxon>
    </lineage>
</organism>
<sequence length="466" mass="50521">DMLDYLVERGVLQTRDGLYVGWAHAANNKEEMNAALGNSEVMVLEADVNIEGLGTASETGRPIMAHPPDVTSDNSLSDWLSAVLKSNKGIKLDFKSLEALGPSLDILLERVAQAPLDRPIWLNADIIRGPNVPAFVDPIDATGFLSLITKHFPNVTLSPGWLVAFVPALGLNETYTAAMVREMHGLVAALPQRVTFPVRAPLLRRAWTHFRWLLDQSDRFSLTLWQGKSDVIALEDMLFVRDGTDPTEVYYDIYDPLLSELRDADKNAERPKLFHTGVSLLRYFGTRDGLDVLWHQEPSSLEVPATECLSELTSVPVTAPESCNPHHLESPRSRTEESILLPTAAGSQKTALFLRILSRDALRPTLQVLRDRARPLTRPVWLSATVAPGGGGGAAGVLGAAELLSAVAEIFPDVTLAPAWPEPDVAAAAASAVVGGGAERYGEASLAAMRDAFADVTQPVSYQLDA</sequence>
<evidence type="ECO:0000256" key="3">
    <source>
        <dbReference type="ARBA" id="ARBA00022989"/>
    </source>
</evidence>
<feature type="domain" description="Menorin-like" evidence="7">
    <location>
        <begin position="16"/>
        <end position="257"/>
    </location>
</feature>
<comment type="subcellular location">
    <subcellularLocation>
        <location evidence="1">Membrane</location>
        <topology evidence="1">Single-pass membrane protein</topology>
    </subcellularLocation>
</comment>
<evidence type="ECO:0000256" key="4">
    <source>
        <dbReference type="ARBA" id="ARBA00023136"/>
    </source>
</evidence>
<accession>S4R6E2</accession>
<keyword evidence="3" id="KW-1133">Transmembrane helix</keyword>
<reference evidence="8" key="2">
    <citation type="submission" date="2025-09" db="UniProtKB">
        <authorList>
            <consortium name="Ensembl"/>
        </authorList>
    </citation>
    <scope>IDENTIFICATION</scope>
</reference>
<keyword evidence="2" id="KW-0812">Transmembrane</keyword>
<evidence type="ECO:0000256" key="2">
    <source>
        <dbReference type="ARBA" id="ARBA00022692"/>
    </source>
</evidence>
<evidence type="ECO:0000313" key="8">
    <source>
        <dbReference type="Ensembl" id="ENSPMAP00000000772.1"/>
    </source>
</evidence>
<dbReference type="Pfam" id="PF10223">
    <property type="entry name" value="Menorin_N"/>
    <property type="match status" value="2"/>
</dbReference>
<evidence type="ECO:0000256" key="1">
    <source>
        <dbReference type="ARBA" id="ARBA00004167"/>
    </source>
</evidence>